<comment type="caution">
    <text evidence="10">The sequence shown here is derived from an EMBL/GenBank/DDBJ whole genome shotgun (WGS) entry which is preliminary data.</text>
</comment>
<evidence type="ECO:0000256" key="3">
    <source>
        <dbReference type="ARBA" id="ARBA00022676"/>
    </source>
</evidence>
<dbReference type="PANTHER" id="PTHR33908">
    <property type="entry name" value="MANNOSYLTRANSFERASE YKCB-RELATED"/>
    <property type="match status" value="1"/>
</dbReference>
<feature type="transmembrane region" description="Helical" evidence="8">
    <location>
        <begin position="183"/>
        <end position="214"/>
    </location>
</feature>
<keyword evidence="5 8" id="KW-0812">Transmembrane</keyword>
<dbReference type="GO" id="GO:0005886">
    <property type="term" value="C:plasma membrane"/>
    <property type="evidence" value="ECO:0007669"/>
    <property type="project" value="UniProtKB-SubCell"/>
</dbReference>
<evidence type="ECO:0000313" key="11">
    <source>
        <dbReference type="Proteomes" id="UP000226525"/>
    </source>
</evidence>
<feature type="domain" description="Glycosyltransferase RgtA/B/C/D-like" evidence="9">
    <location>
        <begin position="73"/>
        <end position="239"/>
    </location>
</feature>
<keyword evidence="3" id="KW-0328">Glycosyltransferase</keyword>
<keyword evidence="2" id="KW-1003">Cell membrane</keyword>
<evidence type="ECO:0000313" key="10">
    <source>
        <dbReference type="EMBL" id="MAH62998.1"/>
    </source>
</evidence>
<feature type="transmembrane region" description="Helical" evidence="8">
    <location>
        <begin position="338"/>
        <end position="355"/>
    </location>
</feature>
<feature type="transmembrane region" description="Helical" evidence="8">
    <location>
        <begin position="367"/>
        <end position="387"/>
    </location>
</feature>
<proteinExistence type="predicted"/>
<gene>
    <name evidence="10" type="ORF">CMN54_06055</name>
</gene>
<keyword evidence="6 8" id="KW-1133">Transmembrane helix</keyword>
<dbReference type="GO" id="GO:0010041">
    <property type="term" value="P:response to iron(III) ion"/>
    <property type="evidence" value="ECO:0007669"/>
    <property type="project" value="TreeGrafter"/>
</dbReference>
<evidence type="ECO:0000256" key="6">
    <source>
        <dbReference type="ARBA" id="ARBA00022989"/>
    </source>
</evidence>
<dbReference type="GO" id="GO:0016763">
    <property type="term" value="F:pentosyltransferase activity"/>
    <property type="evidence" value="ECO:0007669"/>
    <property type="project" value="TreeGrafter"/>
</dbReference>
<dbReference type="Proteomes" id="UP000226525">
    <property type="component" value="Unassembled WGS sequence"/>
</dbReference>
<accession>A0A2D6YIH3</accession>
<feature type="transmembrane region" description="Helical" evidence="8">
    <location>
        <begin position="145"/>
        <end position="163"/>
    </location>
</feature>
<feature type="transmembrane region" description="Helical" evidence="8">
    <location>
        <begin position="249"/>
        <end position="267"/>
    </location>
</feature>
<keyword evidence="7 8" id="KW-0472">Membrane</keyword>
<name>A0A2D6YIH3_9DELT</name>
<evidence type="ECO:0000259" key="9">
    <source>
        <dbReference type="Pfam" id="PF13231"/>
    </source>
</evidence>
<feature type="transmembrane region" description="Helical" evidence="8">
    <location>
        <begin position="314"/>
        <end position="332"/>
    </location>
</feature>
<dbReference type="Pfam" id="PF13231">
    <property type="entry name" value="PMT_2"/>
    <property type="match status" value="1"/>
</dbReference>
<reference evidence="11" key="1">
    <citation type="submission" date="2017-09" db="EMBL/GenBank/DDBJ databases">
        <title>The Reconstruction of 2,631 Draft Metagenome-Assembled Genomes from the Global Oceans.</title>
        <authorList>
            <person name="Tully B.J."/>
            <person name="Graham E.D."/>
            <person name="Heidelberg J.F."/>
        </authorList>
    </citation>
    <scope>NUCLEOTIDE SEQUENCE [LARGE SCALE GENOMIC DNA]</scope>
</reference>
<protein>
    <recommendedName>
        <fullName evidence="9">Glycosyltransferase RgtA/B/C/D-like domain-containing protein</fullName>
    </recommendedName>
</protein>
<dbReference type="AlphaFoldDB" id="A0A2D6YIH3"/>
<feature type="transmembrane region" description="Helical" evidence="8">
    <location>
        <begin position="430"/>
        <end position="449"/>
    </location>
</feature>
<sequence>MNGGMDALPRFLQNPIRLKLVLLYFGIVLLLPGLGDTPLVDWDENIYAEASRQMVERDNYLNIYINDYPFAEKPPFFFWEQAASYHLWGINEFAARFPSVLAGLAMVIFCFEVGRRIRDQYLGTIWSMVYLTSLLPGVFARSAVIDHTFNAFIAIAAFFLYRYDCQYEAWRQQSGTRTPQHRLSLLIASLCMGIAVLTKGPLGGAIPLIAFAGYKLLVASRQTVPLTHFFSCGITSLGVALSWYLLNWIVYGTEFLQGFIWFQFSLFSRPLEGHEGPFFYHWLVALIGLFPWTPFLFLQPKRLWKSEEVHVRPLVRLSVVWILFVLVLFSLVSTKLPHYSASMYLPLTLLISLQLHDRKFELPRWSCLVLGLWGVLLAAGLCAVPFLAERYLAEVSPEFKLEWSGGIYWTSGGMLLTMFLGTLLLCRQRFWYGLGVVGISMIFCVQGLWRYQVPMIQSYIQTPLVELVREAHQQQAKVVLYRVVSFAALFYGGKPIEMLHTYKFPNDPEILNLPNSKELAIITERRMEDSLRKDHPRVQFVKHSGNFAFYNIPTDYP</sequence>
<comment type="subcellular location">
    <subcellularLocation>
        <location evidence="1">Cell membrane</location>
        <topology evidence="1">Multi-pass membrane protein</topology>
    </subcellularLocation>
</comment>
<dbReference type="InterPro" id="IPR050297">
    <property type="entry name" value="LipidA_mod_glycosyltrf_83"/>
</dbReference>
<feature type="transmembrane region" description="Helical" evidence="8">
    <location>
        <begin position="279"/>
        <end position="298"/>
    </location>
</feature>
<dbReference type="GO" id="GO:0009103">
    <property type="term" value="P:lipopolysaccharide biosynthetic process"/>
    <property type="evidence" value="ECO:0007669"/>
    <property type="project" value="UniProtKB-ARBA"/>
</dbReference>
<evidence type="ECO:0000256" key="7">
    <source>
        <dbReference type="ARBA" id="ARBA00023136"/>
    </source>
</evidence>
<feature type="transmembrane region" description="Helical" evidence="8">
    <location>
        <begin position="93"/>
        <end position="114"/>
    </location>
</feature>
<feature type="transmembrane region" description="Helical" evidence="8">
    <location>
        <begin position="407"/>
        <end position="425"/>
    </location>
</feature>
<evidence type="ECO:0000256" key="2">
    <source>
        <dbReference type="ARBA" id="ARBA00022475"/>
    </source>
</evidence>
<organism evidence="10 11">
    <name type="scientific">SAR324 cluster bacterium</name>
    <dbReference type="NCBI Taxonomy" id="2024889"/>
    <lineage>
        <taxon>Bacteria</taxon>
        <taxon>Deltaproteobacteria</taxon>
        <taxon>SAR324 cluster</taxon>
    </lineage>
</organism>
<feature type="transmembrane region" description="Helical" evidence="8">
    <location>
        <begin position="121"/>
        <end position="139"/>
    </location>
</feature>
<evidence type="ECO:0000256" key="8">
    <source>
        <dbReference type="SAM" id="Phobius"/>
    </source>
</evidence>
<dbReference type="PANTHER" id="PTHR33908:SF3">
    <property type="entry name" value="UNDECAPRENYL PHOSPHATE-ALPHA-4-AMINO-4-DEOXY-L-ARABINOSE ARABINOSYL TRANSFERASE"/>
    <property type="match status" value="1"/>
</dbReference>
<evidence type="ECO:0000256" key="5">
    <source>
        <dbReference type="ARBA" id="ARBA00022692"/>
    </source>
</evidence>
<dbReference type="InterPro" id="IPR038731">
    <property type="entry name" value="RgtA/B/C-like"/>
</dbReference>
<feature type="transmembrane region" description="Helical" evidence="8">
    <location>
        <begin position="226"/>
        <end position="244"/>
    </location>
</feature>
<evidence type="ECO:0000256" key="4">
    <source>
        <dbReference type="ARBA" id="ARBA00022679"/>
    </source>
</evidence>
<evidence type="ECO:0000256" key="1">
    <source>
        <dbReference type="ARBA" id="ARBA00004651"/>
    </source>
</evidence>
<keyword evidence="4" id="KW-0808">Transferase</keyword>
<dbReference type="EMBL" id="NZEX01000068">
    <property type="protein sequence ID" value="MAH62998.1"/>
    <property type="molecule type" value="Genomic_DNA"/>
</dbReference>